<feature type="chain" id="PRO_5047114018" description="Outer membrane protein beta-barrel domain-containing protein" evidence="2">
    <location>
        <begin position="23"/>
        <end position="190"/>
    </location>
</feature>
<keyword evidence="5" id="KW-1185">Reference proteome</keyword>
<gene>
    <name evidence="4" type="ORF">DAY19_03190</name>
</gene>
<evidence type="ECO:0000313" key="4">
    <source>
        <dbReference type="EMBL" id="RZF22792.1"/>
    </source>
</evidence>
<sequence>MKNILRFASFILIISSSTSALAYGNISKGNLTIEPIVGYERVQSILPTPHTSNRLFYGARANWGPQYLSLEAEVTQSKEDETYNSGTVEMAETSTNYKLGLRSAYNIGSSLRWYLRAGASARESKYERTEAGVTTTQEPATYVSPYAGSGLSINMLGVFSLNAGITAVFTNHREIEEPEYQSSLGFSIRI</sequence>
<dbReference type="Proteomes" id="UP000443582">
    <property type="component" value="Unassembled WGS sequence"/>
</dbReference>
<accession>A0ABY0INK8</accession>
<dbReference type="SUPFAM" id="SSF56925">
    <property type="entry name" value="OMPA-like"/>
    <property type="match status" value="1"/>
</dbReference>
<dbReference type="EMBL" id="QDKL01000001">
    <property type="protein sequence ID" value="RZF22792.1"/>
    <property type="molecule type" value="Genomic_DNA"/>
</dbReference>
<dbReference type="Pfam" id="PF13505">
    <property type="entry name" value="OMP_b-brl"/>
    <property type="match status" value="1"/>
</dbReference>
<proteinExistence type="predicted"/>
<reference evidence="5" key="1">
    <citation type="journal article" date="2019" name="Int. J. Syst. Evol. Microbiol.">
        <title>Halobacteriovorax valvorus sp. nov., a novel prokaryotic predator isolated from coastal seawater of China.</title>
        <authorList>
            <person name="Chen M.-X."/>
        </authorList>
    </citation>
    <scope>NUCLEOTIDE SEQUENCE [LARGE SCALE GENOMIC DNA]</scope>
    <source>
        <strain evidence="5">BL9</strain>
    </source>
</reference>
<organism evidence="4 5">
    <name type="scientific">Halobacteriovorax vibrionivorans</name>
    <dbReference type="NCBI Taxonomy" id="2152716"/>
    <lineage>
        <taxon>Bacteria</taxon>
        <taxon>Pseudomonadati</taxon>
        <taxon>Bdellovibrionota</taxon>
        <taxon>Bacteriovoracia</taxon>
        <taxon>Bacteriovoracales</taxon>
        <taxon>Halobacteriovoraceae</taxon>
        <taxon>Halobacteriovorax</taxon>
    </lineage>
</organism>
<dbReference type="InterPro" id="IPR027385">
    <property type="entry name" value="Beta-barrel_OMP"/>
</dbReference>
<feature type="domain" description="Outer membrane protein beta-barrel" evidence="3">
    <location>
        <begin position="10"/>
        <end position="170"/>
    </location>
</feature>
<evidence type="ECO:0000259" key="3">
    <source>
        <dbReference type="Pfam" id="PF13505"/>
    </source>
</evidence>
<evidence type="ECO:0000256" key="2">
    <source>
        <dbReference type="SAM" id="SignalP"/>
    </source>
</evidence>
<comment type="caution">
    <text evidence="4">The sequence shown here is derived from an EMBL/GenBank/DDBJ whole genome shotgun (WGS) entry which is preliminary data.</text>
</comment>
<dbReference type="RefSeq" id="WP_114705737.1">
    <property type="nucleotide sequence ID" value="NZ_QDKL01000001.1"/>
</dbReference>
<evidence type="ECO:0000256" key="1">
    <source>
        <dbReference type="ARBA" id="ARBA00022729"/>
    </source>
</evidence>
<feature type="signal peptide" evidence="2">
    <location>
        <begin position="1"/>
        <end position="22"/>
    </location>
</feature>
<dbReference type="InterPro" id="IPR011250">
    <property type="entry name" value="OMP/PagP_B-barrel"/>
</dbReference>
<name>A0ABY0INK8_9BACT</name>
<keyword evidence="1 2" id="KW-0732">Signal</keyword>
<evidence type="ECO:0000313" key="5">
    <source>
        <dbReference type="Proteomes" id="UP000443582"/>
    </source>
</evidence>
<dbReference type="Gene3D" id="2.40.160.20">
    <property type="match status" value="1"/>
</dbReference>
<protein>
    <recommendedName>
        <fullName evidence="3">Outer membrane protein beta-barrel domain-containing protein</fullName>
    </recommendedName>
</protein>